<dbReference type="PRINTS" id="PR00507">
    <property type="entry name" value="N12N6MTFRASE"/>
</dbReference>
<dbReference type="HOGENOM" id="CLU_070439_0_0_7"/>
<dbReference type="REBASE" id="19201">
    <property type="entry name" value="M.HpyPORF1523P"/>
</dbReference>
<evidence type="ECO:0000313" key="2">
    <source>
        <dbReference type="Proteomes" id="UP000008198"/>
    </source>
</evidence>
<keyword evidence="1" id="KW-0489">Methyltransferase</keyword>
<keyword evidence="1" id="KW-0808">Transferase</keyword>
<protein>
    <submittedName>
        <fullName evidence="1">Type II R-M system methyltransferase</fullName>
    </submittedName>
</protein>
<dbReference type="Gene3D" id="3.40.50.150">
    <property type="entry name" value="Vaccinia Virus protein VP39"/>
    <property type="match status" value="1"/>
</dbReference>
<accession>B6JP41</accession>
<sequence>MVSNTTLQKNLDAFYTHPKIARFCLDLLKNLINQNLGLDLNAFHFLEPSAGSGSFVDALKELGIADCIALDIAPKAQGIQKKDYLLELIEFNKKRVIIGNPPFGRRGKLALDFLNKSLNEVPIVAFILPNLFKRYSIQKRIDKRAKLVLNADLEKNAFIFNERPYDVKCVFQIYMHKNIALNLKDERIIAPPKIRHNDFITYIHNNTPHTLKYFNKEKYQWDFAVVRQGFYDYNEKITNANLLVKNRQYFFIKAHSKEALRIIHKIDFNKLAHKNTQVLGFSTYNQKSSVCPCLGNDSHPLNMG</sequence>
<dbReference type="InterPro" id="IPR029063">
    <property type="entry name" value="SAM-dependent_MTases_sf"/>
</dbReference>
<dbReference type="AlphaFoldDB" id="B6JP41"/>
<reference evidence="2" key="1">
    <citation type="submission" date="2008-10" db="EMBL/GenBank/DDBJ databases">
        <title>The complete genome sequence of Helicobacter pylori strain P12.</title>
        <authorList>
            <person name="Fischer W."/>
            <person name="Windhager L."/>
            <person name="Karnholz A."/>
            <person name="Zeiller M."/>
            <person name="Zimmer R."/>
            <person name="Haas R."/>
        </authorList>
    </citation>
    <scope>NUCLEOTIDE SEQUENCE [LARGE SCALE GENOMIC DNA]</scope>
    <source>
        <strain evidence="2">P12</strain>
    </source>
</reference>
<dbReference type="InterPro" id="IPR002052">
    <property type="entry name" value="DNA_methylase_N6_adenine_CS"/>
</dbReference>
<evidence type="ECO:0000313" key="1">
    <source>
        <dbReference type="EMBL" id="ACJ08669.1"/>
    </source>
</evidence>
<dbReference type="Proteomes" id="UP000008198">
    <property type="component" value="Chromosome"/>
</dbReference>
<proteinExistence type="predicted"/>
<dbReference type="PROSITE" id="PS00092">
    <property type="entry name" value="N6_MTASE"/>
    <property type="match status" value="1"/>
</dbReference>
<dbReference type="GO" id="GO:0003676">
    <property type="term" value="F:nucleic acid binding"/>
    <property type="evidence" value="ECO:0007669"/>
    <property type="project" value="InterPro"/>
</dbReference>
<dbReference type="SUPFAM" id="SSF53335">
    <property type="entry name" value="S-adenosyl-L-methionine-dependent methyltransferases"/>
    <property type="match status" value="1"/>
</dbReference>
<dbReference type="KEGG" id="hpp:HPP12_1523"/>
<dbReference type="GO" id="GO:0032259">
    <property type="term" value="P:methylation"/>
    <property type="evidence" value="ECO:0007669"/>
    <property type="project" value="UniProtKB-KW"/>
</dbReference>
<organism evidence="1 2">
    <name type="scientific">Helicobacter pylori (strain P12)</name>
    <dbReference type="NCBI Taxonomy" id="570508"/>
    <lineage>
        <taxon>Bacteria</taxon>
        <taxon>Pseudomonadati</taxon>
        <taxon>Campylobacterota</taxon>
        <taxon>Epsilonproteobacteria</taxon>
        <taxon>Campylobacterales</taxon>
        <taxon>Helicobacteraceae</taxon>
        <taxon>Helicobacter</taxon>
    </lineage>
</organism>
<gene>
    <name evidence="1" type="ordered locus">HPP12_1523</name>
</gene>
<reference evidence="1 2" key="2">
    <citation type="journal article" date="2010" name="Nucleic Acids Res.">
        <title>Strain-specific genes of Helicobacter pylori: genome evolution driven by a novel type IV secretion system and genomic island transfer.</title>
        <authorList>
            <person name="Fischer W."/>
            <person name="Windhager L."/>
            <person name="Rohrer S."/>
            <person name="Zeiller M."/>
            <person name="Karnholz A."/>
            <person name="Hoffmann R."/>
            <person name="Zimmer R."/>
            <person name="Haas R."/>
        </authorList>
    </citation>
    <scope>NUCLEOTIDE SEQUENCE [LARGE SCALE GENOMIC DNA]</scope>
    <source>
        <strain evidence="1 2">P12</strain>
    </source>
</reference>
<name>B6JP41_HELP2</name>
<dbReference type="GO" id="GO:0008168">
    <property type="term" value="F:methyltransferase activity"/>
    <property type="evidence" value="ECO:0007669"/>
    <property type="project" value="UniProtKB-KW"/>
</dbReference>
<dbReference type="EMBL" id="CP001217">
    <property type="protein sequence ID" value="ACJ08669.1"/>
    <property type="molecule type" value="Genomic_DNA"/>
</dbReference>